<dbReference type="RefSeq" id="WP_167090780.1">
    <property type="nucleotide sequence ID" value="NZ_WHJG01000035.1"/>
</dbReference>
<reference evidence="2 3" key="1">
    <citation type="submission" date="2019-10" db="EMBL/GenBank/DDBJ databases">
        <title>Taxonomy of Antarctic Massilia spp.: description of Massilia rubra sp. nov., Massilia aquatica sp. nov., Massilia mucilaginosa sp. nov., Massilia frigida sp. nov. isolated from streams, lakes and regoliths.</title>
        <authorList>
            <person name="Holochova P."/>
            <person name="Sedlacek I."/>
            <person name="Kralova S."/>
            <person name="Maslanova I."/>
            <person name="Busse H.-J."/>
            <person name="Stankova E."/>
            <person name="Vrbovska V."/>
            <person name="Kovarovic V."/>
            <person name="Bartak M."/>
            <person name="Svec P."/>
            <person name="Pantucek R."/>
        </authorList>
    </citation>
    <scope>NUCLEOTIDE SEQUENCE [LARGE SCALE GENOMIC DNA]</scope>
    <source>
        <strain evidence="2 3">CCM 8695</strain>
    </source>
</reference>
<evidence type="ECO:0000313" key="2">
    <source>
        <dbReference type="EMBL" id="NHZ82575.1"/>
    </source>
</evidence>
<proteinExistence type="predicted"/>
<organism evidence="2 3">
    <name type="scientific">Massilia frigida</name>
    <dbReference type="NCBI Taxonomy" id="2609281"/>
    <lineage>
        <taxon>Bacteria</taxon>
        <taxon>Pseudomonadati</taxon>
        <taxon>Pseudomonadota</taxon>
        <taxon>Betaproteobacteria</taxon>
        <taxon>Burkholderiales</taxon>
        <taxon>Oxalobacteraceae</taxon>
        <taxon>Telluria group</taxon>
        <taxon>Massilia</taxon>
    </lineage>
</organism>
<evidence type="ECO:0008006" key="4">
    <source>
        <dbReference type="Google" id="ProtNLM"/>
    </source>
</evidence>
<accession>A0ABX0NAV6</accession>
<dbReference type="EMBL" id="WHJG01000035">
    <property type="protein sequence ID" value="NHZ82575.1"/>
    <property type="molecule type" value="Genomic_DNA"/>
</dbReference>
<evidence type="ECO:0000313" key="3">
    <source>
        <dbReference type="Proteomes" id="UP000621455"/>
    </source>
</evidence>
<name>A0ABX0NAV6_9BURK</name>
<dbReference type="Proteomes" id="UP000621455">
    <property type="component" value="Unassembled WGS sequence"/>
</dbReference>
<gene>
    <name evidence="2" type="ORF">F2P44_25330</name>
</gene>
<feature type="chain" id="PRO_5046914829" description="Lipoprotein" evidence="1">
    <location>
        <begin position="20"/>
        <end position="67"/>
    </location>
</feature>
<protein>
    <recommendedName>
        <fullName evidence="4">Lipoprotein</fullName>
    </recommendedName>
</protein>
<sequence>MRRLLIVVLGSALAACAHHITSVRSSWYVMEESNASVTYEPLAKLAERMKIAWQRKRKGGGGRPFLA</sequence>
<comment type="caution">
    <text evidence="2">The sequence shown here is derived from an EMBL/GenBank/DDBJ whole genome shotgun (WGS) entry which is preliminary data.</text>
</comment>
<keyword evidence="1" id="KW-0732">Signal</keyword>
<keyword evidence="3" id="KW-1185">Reference proteome</keyword>
<dbReference type="PROSITE" id="PS51257">
    <property type="entry name" value="PROKAR_LIPOPROTEIN"/>
    <property type="match status" value="1"/>
</dbReference>
<evidence type="ECO:0000256" key="1">
    <source>
        <dbReference type="SAM" id="SignalP"/>
    </source>
</evidence>
<feature type="signal peptide" evidence="1">
    <location>
        <begin position="1"/>
        <end position="19"/>
    </location>
</feature>